<dbReference type="Gene3D" id="3.90.180.10">
    <property type="entry name" value="Medium-chain alcohol dehydrogenases, catalytic domain"/>
    <property type="match status" value="1"/>
</dbReference>
<dbReference type="InterPro" id="IPR011032">
    <property type="entry name" value="GroES-like_sf"/>
</dbReference>
<dbReference type="InterPro" id="IPR013154">
    <property type="entry name" value="ADH-like_N"/>
</dbReference>
<organism evidence="2 3">
    <name type="scientific">Candidimonas nitroreducens</name>
    <dbReference type="NCBI Taxonomy" id="683354"/>
    <lineage>
        <taxon>Bacteria</taxon>
        <taxon>Pseudomonadati</taxon>
        <taxon>Pseudomonadota</taxon>
        <taxon>Betaproteobacteria</taxon>
        <taxon>Burkholderiales</taxon>
        <taxon>Alcaligenaceae</taxon>
        <taxon>Candidimonas</taxon>
    </lineage>
</organism>
<evidence type="ECO:0000313" key="3">
    <source>
        <dbReference type="Proteomes" id="UP000214603"/>
    </source>
</evidence>
<reference evidence="3" key="1">
    <citation type="submission" date="2017-06" db="EMBL/GenBank/DDBJ databases">
        <title>Herbaspirillum phytohormonus sp. nov., isolated from the root nodule of Robinia pseudoacacia in lead-zinc mine.</title>
        <authorList>
            <person name="Fan M."/>
            <person name="Lin Y."/>
        </authorList>
    </citation>
    <scope>NUCLEOTIDE SEQUENCE [LARGE SCALE GENOMIC DNA]</scope>
    <source>
        <strain evidence="3">SC-089</strain>
    </source>
</reference>
<dbReference type="EMBL" id="NJIH01000013">
    <property type="protein sequence ID" value="OWT55294.1"/>
    <property type="molecule type" value="Genomic_DNA"/>
</dbReference>
<dbReference type="InterPro" id="IPR051397">
    <property type="entry name" value="Zn-ADH-like_protein"/>
</dbReference>
<accession>A0A225M1S5</accession>
<dbReference type="PANTHER" id="PTHR43677">
    <property type="entry name" value="SHORT-CHAIN DEHYDROGENASE/REDUCTASE"/>
    <property type="match status" value="1"/>
</dbReference>
<dbReference type="NCBIfam" id="TIGR02823">
    <property type="entry name" value="oxido_YhdH"/>
    <property type="match status" value="1"/>
</dbReference>
<dbReference type="RefSeq" id="WP_088605480.1">
    <property type="nucleotide sequence ID" value="NZ_NJIH01000013.1"/>
</dbReference>
<dbReference type="InterPro" id="IPR014188">
    <property type="entry name" value="Acrylyl-CoA_reductase_AcuI"/>
</dbReference>
<protein>
    <submittedName>
        <fullName evidence="2">Zinc-binding dehydrogenase</fullName>
    </submittedName>
</protein>
<comment type="caution">
    <text evidence="2">The sequence shown here is derived from an EMBL/GenBank/DDBJ whole genome shotgun (WGS) entry which is preliminary data.</text>
</comment>
<dbReference type="SUPFAM" id="SSF51735">
    <property type="entry name" value="NAD(P)-binding Rossmann-fold domains"/>
    <property type="match status" value="1"/>
</dbReference>
<dbReference type="CDD" id="cd05280">
    <property type="entry name" value="MDR_yhdh_yhfp"/>
    <property type="match status" value="1"/>
</dbReference>
<dbReference type="InterPro" id="IPR020843">
    <property type="entry name" value="ER"/>
</dbReference>
<sequence>MKPTPSIPPFKAYRLHAAGAAPRAELVTLGIDELSAGDTIVRVAYASLNYKDALAAAGKGNIVRDYPRIGGIDLVGHVVSSPDPTLHEGCAVIVHGLGVGVDHDGGFSEYARVPAAWALPLPAGLSPIDAATLGVAGYTAALSLHWLEHCGLTPDAGEVAVSGATGGVASVAIDILSQRGYAVCAISGKPEAKDYLLGLGARRVMAYPDAATVKPLGSGLWAGAIDSVGGKTLAWLLSTTRNEGAVAAFGNAGGMALDITVFPFILRGVKLLGINGNSPMELRRNIWRKLAGAYRPRHLERMRRVIALEDIGGSLNDMLERRHSGRTVVRM</sequence>
<dbReference type="Proteomes" id="UP000214603">
    <property type="component" value="Unassembled WGS sequence"/>
</dbReference>
<dbReference type="AlphaFoldDB" id="A0A225M1S5"/>
<evidence type="ECO:0000259" key="1">
    <source>
        <dbReference type="SMART" id="SM00829"/>
    </source>
</evidence>
<feature type="domain" description="Enoyl reductase (ER)" evidence="1">
    <location>
        <begin position="19"/>
        <end position="329"/>
    </location>
</feature>
<gene>
    <name evidence="2" type="ORF">CEY11_21040</name>
</gene>
<proteinExistence type="predicted"/>
<keyword evidence="3" id="KW-1185">Reference proteome</keyword>
<dbReference type="OrthoDB" id="9782155at2"/>
<dbReference type="PANTHER" id="PTHR43677:SF1">
    <property type="entry name" value="ACRYLYL-COA REDUCTASE ACUI-RELATED"/>
    <property type="match status" value="1"/>
</dbReference>
<dbReference type="InterPro" id="IPR036291">
    <property type="entry name" value="NAD(P)-bd_dom_sf"/>
</dbReference>
<dbReference type="Pfam" id="PF00107">
    <property type="entry name" value="ADH_zinc_N"/>
    <property type="match status" value="1"/>
</dbReference>
<dbReference type="SUPFAM" id="SSF50129">
    <property type="entry name" value="GroES-like"/>
    <property type="match status" value="1"/>
</dbReference>
<dbReference type="Gene3D" id="3.40.50.720">
    <property type="entry name" value="NAD(P)-binding Rossmann-like Domain"/>
    <property type="match status" value="1"/>
</dbReference>
<evidence type="ECO:0000313" key="2">
    <source>
        <dbReference type="EMBL" id="OWT55294.1"/>
    </source>
</evidence>
<dbReference type="Pfam" id="PF08240">
    <property type="entry name" value="ADH_N"/>
    <property type="match status" value="1"/>
</dbReference>
<dbReference type="InterPro" id="IPR013149">
    <property type="entry name" value="ADH-like_C"/>
</dbReference>
<dbReference type="GO" id="GO:0043957">
    <property type="term" value="F:acryloyl-CoA reductase (NADPH) activity"/>
    <property type="evidence" value="ECO:0007669"/>
    <property type="project" value="TreeGrafter"/>
</dbReference>
<name>A0A225M1S5_9BURK</name>
<dbReference type="SMART" id="SM00829">
    <property type="entry name" value="PKS_ER"/>
    <property type="match status" value="1"/>
</dbReference>